<dbReference type="SUPFAM" id="SSF56935">
    <property type="entry name" value="Porins"/>
    <property type="match status" value="1"/>
</dbReference>
<keyword evidence="4" id="KW-1185">Reference proteome</keyword>
<evidence type="ECO:0000256" key="1">
    <source>
        <dbReference type="SAM" id="MobiDB-lite"/>
    </source>
</evidence>
<name>A0ABQ4P0C4_9GAMM</name>
<dbReference type="EMBL" id="BPEY01000002">
    <property type="protein sequence ID" value="GIU40509.1"/>
    <property type="molecule type" value="Genomic_DNA"/>
</dbReference>
<organism evidence="3 4">
    <name type="scientific">Shewanella sairae</name>
    <dbReference type="NCBI Taxonomy" id="190310"/>
    <lineage>
        <taxon>Bacteria</taxon>
        <taxon>Pseudomonadati</taxon>
        <taxon>Pseudomonadota</taxon>
        <taxon>Gammaproteobacteria</taxon>
        <taxon>Alteromonadales</taxon>
        <taxon>Shewanellaceae</taxon>
        <taxon>Shewanella</taxon>
    </lineage>
</organism>
<evidence type="ECO:0000256" key="2">
    <source>
        <dbReference type="SAM" id="SignalP"/>
    </source>
</evidence>
<evidence type="ECO:0000313" key="4">
    <source>
        <dbReference type="Proteomes" id="UP000887104"/>
    </source>
</evidence>
<gene>
    <name evidence="3" type="ORF">TUM4438_01880</name>
</gene>
<accession>A0ABQ4P0C4</accession>
<feature type="chain" id="PRO_5046651598" evidence="2">
    <location>
        <begin position="22"/>
        <end position="418"/>
    </location>
</feature>
<keyword evidence="2" id="KW-0732">Signal</keyword>
<evidence type="ECO:0000313" key="3">
    <source>
        <dbReference type="EMBL" id="GIU40509.1"/>
    </source>
</evidence>
<dbReference type="RefSeq" id="WP_220778464.1">
    <property type="nucleotide sequence ID" value="NZ_BPEY01000002.1"/>
</dbReference>
<feature type="region of interest" description="Disordered" evidence="1">
    <location>
        <begin position="41"/>
        <end position="64"/>
    </location>
</feature>
<reference evidence="3" key="1">
    <citation type="submission" date="2021-05" db="EMBL/GenBank/DDBJ databases">
        <title>Molecular characterization for Shewanella algae harboring chromosomal blaOXA-55-like strains isolated from clinical and environment sample.</title>
        <authorList>
            <person name="Ohama Y."/>
            <person name="Aoki K."/>
            <person name="Harada S."/>
            <person name="Moriya K."/>
            <person name="Ishii Y."/>
            <person name="Tateda K."/>
        </authorList>
    </citation>
    <scope>NUCLEOTIDE SEQUENCE</scope>
    <source>
        <strain evidence="3">JCM 11563</strain>
    </source>
</reference>
<feature type="signal peptide" evidence="2">
    <location>
        <begin position="1"/>
        <end position="21"/>
    </location>
</feature>
<dbReference type="Proteomes" id="UP000887104">
    <property type="component" value="Unassembled WGS sequence"/>
</dbReference>
<proteinExistence type="predicted"/>
<comment type="caution">
    <text evidence="3">The sequence shown here is derived from an EMBL/GenBank/DDBJ whole genome shotgun (WGS) entry which is preliminary data.</text>
</comment>
<protein>
    <submittedName>
        <fullName evidence="3">Outer membrane beta barrel protein</fullName>
    </submittedName>
</protein>
<sequence length="418" mass="46764">MIRQTLAASCITLALSANANATPIDEELAALKARIEQLESQQQQAKEKEEQTQQAATEEQKSAESSLKFGGAVRVNYSYEDFDDDNADRGGDFDFDLFRIDVSGNYQDLIFSAQYRWFEYMNVIQHAWIGYNFDEQQQAKIGVTQVPFGILTYASNNYFFSSNFYLGLEDDHDMGLNYTYKGDNNQLDFAFYKNDEQGGLDGFVSDRTDRYAYDVVGIRLDGEDAYDAPSAGYAAGEVNTFNARYAHNFVFNDINLELGASIQAGQLEIENGTDGDNVAAAVHGVVNYDRWNVKLQMTDYKYDVDGMDVDRIVVAAYHFYDSIPAEATTYIANVAYSLPVDIGPISSLTFYNDYSLVTDKPAAMEDTFMNVTGMAVSAGGLYTYFDFVVAENQPFIGGTMVGDGDTNKRFNINFGYYF</sequence>